<dbReference type="GO" id="GO:0003824">
    <property type="term" value="F:catalytic activity"/>
    <property type="evidence" value="ECO:0007669"/>
    <property type="project" value="InterPro"/>
</dbReference>
<dbReference type="Pfam" id="PF13966">
    <property type="entry name" value="zf-RVT"/>
    <property type="match status" value="1"/>
</dbReference>
<dbReference type="InterPro" id="IPR000477">
    <property type="entry name" value="RT_dom"/>
</dbReference>
<feature type="region of interest" description="Disordered" evidence="1">
    <location>
        <begin position="325"/>
        <end position="352"/>
    </location>
</feature>
<sequence length="1651" mass="188146">MIKQLFPEVEGQNWPPTIVKPVWKTVWETKNACLREGVFRESGGGGNLESRESGGGILERRVSRRWVSRDGSMWWCDAVVIGGREEVPFEFGPEEEIEQFYLAARFMTSRVLNIESVVRTFKPLWRAAHGFTARDMGNNMLVFAFEDVSDLERVLQSEPWSYDKHLVSFQRVEADTSISEMDCQWVSFWVQIHNLPVRRMNHETASALGGTLGVVEKVVESEEERGREGCMRVRVKVDISKPLCRGRKARLLAGKETWISFKYERLPNFCYWCGLLTHGDRDCEKWLRSKGTLRREDQQYGAWLRASVERPIRRVEVKVIGRSDVPRWGKSHQKNEDHGGQNSTHGGNGSPKVVKSFMDFTQLKENLPNPFGDDSATAVNAEQILPTNPAASILSTDPSTAVNVEQILSTNSAASMQYSDPNTAVNVEKTLPKKSTASIPSFDPSIAANHVEKDVHSCAKSPPNDSANSTNPAASILSTDPSTAVNVEQILSTNSAASMQYSDQNTAVNVEKILPKKSTNSAASMQYFDQNTAVGRRRCEEMKGINLQRWMGMRRRLWYSPAVPNESIKLELPGAWEPPGSSGRSGGLALLWNDPAQVTIQNFSQNHVDSHVQLAEGAKWRFTGFYGHPEGHRKWESWVLLDKLHSLDNTPWLCMGDFNEILSISERSGEVLGSTRRMQDFSDVVNRCGLVDLGFRGIPFTWENRRDGEALIQKRLDRALANAAWLDCFNLCSVSHVVCSYSDHVPLLLHMDTSTRHCQPKRRPRKFEEKWSLHPECEAIIQDVWSREEAIGSPMFILCEKIKHCREALYRWYKDVSGEFQNKIKVHTASLTSLISSNFAGQNNSAIASLKAEINKLLLSEELHWRQRSRMTWLAAGDSNTKFFHSQANQRRRTNCLSGLWNSDNVWCTDESQIENIAVSYFDDIFHTSTPVNLEDTLTAVNSRVTPEANQRLLQPFTADEVRIALFQMHPSKAPGPDGMSSFFFQKYWNIVGVDVVAAVLSVLNSGKILRKINLTHISLIPKKKNPERMSEYRPISLCNVVYKIISKVLANRLKVILPCIISDSQSAFVPGRLITDNVSVAFEFIHKMKAKRRGKKGEMAIKLDMSKAYDRVEWAFIEGIMRKLGFAERWISLLMECICTVQYSVLIDGVPKGYINPTRGIRQGDPLSPYVFLLCAEGLSALFQQASAMGHLKGIQSCRGGPWVSHLFFADDSLLFGQANISECRKILEILNLYEGSSGQKINREKTAIYFSSNTSQVTRQLILEFWGSQGASIFDKYLGLPAMIGRSKKSIFNGLKERIVQRLQGWKEKFLSKAGREVLIKAVAQAIPTYAMNCFRLPKAWCEEVNGLIARYWWGQKKDERKLHWIKWDKLCTAKAEGGLGFRNLHSFNTALLAKQCWRLIHNTQSLFYRVFKARYFPSCSFTEAQMGSNPSFLWRSILSGRGVLNKGLRWHHEEGQLSRPLWSETKTGVFSVKSAYEMLERERSRSITGECSYSAQLRWLWRKTWKLAIPGKIKHFLWRAYHETLPTNHQLHRRKIRSSSLCSICDQKEETTYHAIWQCPLARNTWALIHGRLQKLSNQDGEFSRFLQWIFKALPKEEVEDWAVTAWSIWNARNRFVHEDCQIPPQTIRANALAIRSEFNQARLSFQH</sequence>
<feature type="compositionally biased region" description="Polar residues" evidence="1">
    <location>
        <begin position="463"/>
        <end position="478"/>
    </location>
</feature>
<dbReference type="Gene3D" id="3.60.10.10">
    <property type="entry name" value="Endonuclease/exonuclease/phosphatase"/>
    <property type="match status" value="1"/>
</dbReference>
<dbReference type="InterPro" id="IPR025558">
    <property type="entry name" value="DUF4283"/>
</dbReference>
<accession>A0A2N9EL92</accession>
<evidence type="ECO:0000313" key="3">
    <source>
        <dbReference type="EMBL" id="SPC75545.1"/>
    </source>
</evidence>
<gene>
    <name evidence="3" type="ORF">FSB_LOCUS3427</name>
</gene>
<dbReference type="Pfam" id="PF14111">
    <property type="entry name" value="DUF4283"/>
    <property type="match status" value="1"/>
</dbReference>
<dbReference type="InterPro" id="IPR026960">
    <property type="entry name" value="RVT-Znf"/>
</dbReference>
<feature type="region of interest" description="Disordered" evidence="1">
    <location>
        <begin position="455"/>
        <end position="478"/>
    </location>
</feature>
<dbReference type="PANTHER" id="PTHR33116">
    <property type="entry name" value="REVERSE TRANSCRIPTASE ZINC-BINDING DOMAIN-CONTAINING PROTEIN-RELATED-RELATED"/>
    <property type="match status" value="1"/>
</dbReference>
<dbReference type="SUPFAM" id="SSF56219">
    <property type="entry name" value="DNase I-like"/>
    <property type="match status" value="1"/>
</dbReference>
<dbReference type="PROSITE" id="PS50878">
    <property type="entry name" value="RT_POL"/>
    <property type="match status" value="1"/>
</dbReference>
<evidence type="ECO:0000256" key="1">
    <source>
        <dbReference type="SAM" id="MobiDB-lite"/>
    </source>
</evidence>
<dbReference type="EMBL" id="OIVN01000167">
    <property type="protein sequence ID" value="SPC75545.1"/>
    <property type="molecule type" value="Genomic_DNA"/>
</dbReference>
<reference evidence="3" key="1">
    <citation type="submission" date="2018-02" db="EMBL/GenBank/DDBJ databases">
        <authorList>
            <person name="Cohen D.B."/>
            <person name="Kent A.D."/>
        </authorList>
    </citation>
    <scope>NUCLEOTIDE SEQUENCE</scope>
</reference>
<dbReference type="InterPro" id="IPR025836">
    <property type="entry name" value="Zn_knuckle_CX2CX4HX4C"/>
</dbReference>
<dbReference type="Pfam" id="PF03372">
    <property type="entry name" value="Exo_endo_phos"/>
    <property type="match status" value="1"/>
</dbReference>
<protein>
    <recommendedName>
        <fullName evidence="2">Reverse transcriptase domain-containing protein</fullName>
    </recommendedName>
</protein>
<dbReference type="SUPFAM" id="SSF56672">
    <property type="entry name" value="DNA/RNA polymerases"/>
    <property type="match status" value="1"/>
</dbReference>
<dbReference type="Pfam" id="PF00078">
    <property type="entry name" value="RVT_1"/>
    <property type="match status" value="1"/>
</dbReference>
<evidence type="ECO:0000259" key="2">
    <source>
        <dbReference type="PROSITE" id="PS50878"/>
    </source>
</evidence>
<dbReference type="PANTHER" id="PTHR33116:SF86">
    <property type="entry name" value="REVERSE TRANSCRIPTASE DOMAIN-CONTAINING PROTEIN"/>
    <property type="match status" value="1"/>
</dbReference>
<name>A0A2N9EL92_FAGSY</name>
<organism evidence="3">
    <name type="scientific">Fagus sylvatica</name>
    <name type="common">Beechnut</name>
    <dbReference type="NCBI Taxonomy" id="28930"/>
    <lineage>
        <taxon>Eukaryota</taxon>
        <taxon>Viridiplantae</taxon>
        <taxon>Streptophyta</taxon>
        <taxon>Embryophyta</taxon>
        <taxon>Tracheophyta</taxon>
        <taxon>Spermatophyta</taxon>
        <taxon>Magnoliopsida</taxon>
        <taxon>eudicotyledons</taxon>
        <taxon>Gunneridae</taxon>
        <taxon>Pentapetalae</taxon>
        <taxon>rosids</taxon>
        <taxon>fabids</taxon>
        <taxon>Fagales</taxon>
        <taxon>Fagaceae</taxon>
        <taxon>Fagus</taxon>
    </lineage>
</organism>
<dbReference type="InterPro" id="IPR036691">
    <property type="entry name" value="Endo/exonu/phosph_ase_sf"/>
</dbReference>
<dbReference type="InterPro" id="IPR005135">
    <property type="entry name" value="Endo/exonuclease/phosphatase"/>
</dbReference>
<feature type="compositionally biased region" description="Basic and acidic residues" evidence="1">
    <location>
        <begin position="325"/>
        <end position="339"/>
    </location>
</feature>
<dbReference type="InterPro" id="IPR043502">
    <property type="entry name" value="DNA/RNA_pol_sf"/>
</dbReference>
<feature type="domain" description="Reverse transcriptase" evidence="2">
    <location>
        <begin position="1002"/>
        <end position="1284"/>
    </location>
</feature>
<dbReference type="Pfam" id="PF14392">
    <property type="entry name" value="zf-CCHC_4"/>
    <property type="match status" value="1"/>
</dbReference>
<dbReference type="CDD" id="cd01650">
    <property type="entry name" value="RT_nLTR_like"/>
    <property type="match status" value="1"/>
</dbReference>
<proteinExistence type="predicted"/>